<comment type="caution">
    <text evidence="1">The sequence shown here is derived from an EMBL/GenBank/DDBJ whole genome shotgun (WGS) entry which is preliminary data.</text>
</comment>
<dbReference type="AlphaFoldDB" id="A0A7J6A6F4"/>
<organism evidence="1 2">
    <name type="scientific">Ameiurus melas</name>
    <name type="common">Black bullhead</name>
    <name type="synonym">Silurus melas</name>
    <dbReference type="NCBI Taxonomy" id="219545"/>
    <lineage>
        <taxon>Eukaryota</taxon>
        <taxon>Metazoa</taxon>
        <taxon>Chordata</taxon>
        <taxon>Craniata</taxon>
        <taxon>Vertebrata</taxon>
        <taxon>Euteleostomi</taxon>
        <taxon>Actinopterygii</taxon>
        <taxon>Neopterygii</taxon>
        <taxon>Teleostei</taxon>
        <taxon>Ostariophysi</taxon>
        <taxon>Siluriformes</taxon>
        <taxon>Ictaluridae</taxon>
        <taxon>Ameiurus</taxon>
    </lineage>
</organism>
<dbReference type="SUPFAM" id="SSF53067">
    <property type="entry name" value="Actin-like ATPase domain"/>
    <property type="match status" value="1"/>
</dbReference>
<dbReference type="InterPro" id="IPR043129">
    <property type="entry name" value="ATPase_NBD"/>
</dbReference>
<name>A0A7J6A6F4_AMEME</name>
<evidence type="ECO:0000313" key="1">
    <source>
        <dbReference type="EMBL" id="KAF4078360.1"/>
    </source>
</evidence>
<dbReference type="Pfam" id="PF00022">
    <property type="entry name" value="Actin"/>
    <property type="match status" value="1"/>
</dbReference>
<keyword evidence="2" id="KW-1185">Reference proteome</keyword>
<dbReference type="EMBL" id="JAAGNN010000017">
    <property type="protein sequence ID" value="KAF4078360.1"/>
    <property type="molecule type" value="Genomic_DNA"/>
</dbReference>
<dbReference type="Proteomes" id="UP000593565">
    <property type="component" value="Unassembled WGS sequence"/>
</dbReference>
<sequence length="220" mass="23660">MSGEVYGGDEVGALVFDIGSFSTRAGYTGEDCPKADFPTSLGVHVEEAGPAEMAAEQENRRSFYLDTTALHVPRAEVELISPLKDGMIEDWEGFQAIMDQIYSKYIKSEPGLHPVLIANSVLTGSQAASAGAVHQPSALRVCPVTPCLELGTLSPPASACVTSISDLFVPYTTLYKQSMRLKLIVSNSSMERGLVQFVDRWLDFAVSGHFPANVDLEAGI</sequence>
<dbReference type="InterPro" id="IPR004000">
    <property type="entry name" value="Actin"/>
</dbReference>
<gene>
    <name evidence="1" type="ORF">AMELA_G00198270</name>
</gene>
<reference evidence="1 2" key="1">
    <citation type="submission" date="2020-02" db="EMBL/GenBank/DDBJ databases">
        <title>A chromosome-scale genome assembly of the black bullhead catfish (Ameiurus melas).</title>
        <authorList>
            <person name="Wen M."/>
            <person name="Zham M."/>
            <person name="Cabau C."/>
            <person name="Klopp C."/>
            <person name="Donnadieu C."/>
            <person name="Roques C."/>
            <person name="Bouchez O."/>
            <person name="Lampietro C."/>
            <person name="Jouanno E."/>
            <person name="Herpin A."/>
            <person name="Louis A."/>
            <person name="Berthelot C."/>
            <person name="Parey E."/>
            <person name="Roest-Crollius H."/>
            <person name="Braasch I."/>
            <person name="Postlethwait J."/>
            <person name="Robinson-Rechavi M."/>
            <person name="Echchiki A."/>
            <person name="Begum T."/>
            <person name="Montfort J."/>
            <person name="Schartl M."/>
            <person name="Bobe J."/>
            <person name="Guiguen Y."/>
        </authorList>
    </citation>
    <scope>NUCLEOTIDE SEQUENCE [LARGE SCALE GENOMIC DNA]</scope>
    <source>
        <strain evidence="1">M_S1</strain>
        <tissue evidence="1">Blood</tissue>
    </source>
</reference>
<protein>
    <submittedName>
        <fullName evidence="1">Uncharacterized protein</fullName>
    </submittedName>
</protein>
<evidence type="ECO:0000313" key="2">
    <source>
        <dbReference type="Proteomes" id="UP000593565"/>
    </source>
</evidence>
<proteinExistence type="predicted"/>
<dbReference type="Gene3D" id="3.30.420.40">
    <property type="match status" value="1"/>
</dbReference>
<accession>A0A7J6A6F4</accession>